<dbReference type="EMBL" id="JAGYWB010000011">
    <property type="protein sequence ID" value="KAI0503459.1"/>
    <property type="molecule type" value="Genomic_DNA"/>
</dbReference>
<gene>
    <name evidence="1" type="ORF">KFK09_014393</name>
</gene>
<organism evidence="1 2">
    <name type="scientific">Dendrobium nobile</name>
    <name type="common">Orchid</name>
    <dbReference type="NCBI Taxonomy" id="94219"/>
    <lineage>
        <taxon>Eukaryota</taxon>
        <taxon>Viridiplantae</taxon>
        <taxon>Streptophyta</taxon>
        <taxon>Embryophyta</taxon>
        <taxon>Tracheophyta</taxon>
        <taxon>Spermatophyta</taxon>
        <taxon>Magnoliopsida</taxon>
        <taxon>Liliopsida</taxon>
        <taxon>Asparagales</taxon>
        <taxon>Orchidaceae</taxon>
        <taxon>Epidendroideae</taxon>
        <taxon>Malaxideae</taxon>
        <taxon>Dendrobiinae</taxon>
        <taxon>Dendrobium</taxon>
    </lineage>
</organism>
<evidence type="ECO:0000313" key="2">
    <source>
        <dbReference type="Proteomes" id="UP000829196"/>
    </source>
</evidence>
<name>A0A8T3B3R8_DENNO</name>
<accession>A0A8T3B3R8</accession>
<keyword evidence="2" id="KW-1185">Reference proteome</keyword>
<dbReference type="Proteomes" id="UP000829196">
    <property type="component" value="Unassembled WGS sequence"/>
</dbReference>
<evidence type="ECO:0000313" key="1">
    <source>
        <dbReference type="EMBL" id="KAI0503459.1"/>
    </source>
</evidence>
<sequence>MMKERRGREGYRWMHSFLTFESHIIFVNFTQNLDLRMLLPIFFILWKAASTTSPPSKCPRSTWQSCETSATPFHSFRPITFVLRVTLSLLIPSTVIPSTVRPPSFQILLLLLKEISSENQSILFFICLSPQFFQIF</sequence>
<comment type="caution">
    <text evidence="1">The sequence shown here is derived from an EMBL/GenBank/DDBJ whole genome shotgun (WGS) entry which is preliminary data.</text>
</comment>
<reference evidence="1" key="1">
    <citation type="journal article" date="2022" name="Front. Genet.">
        <title>Chromosome-Scale Assembly of the Dendrobium nobile Genome Provides Insights Into the Molecular Mechanism of the Biosynthesis of the Medicinal Active Ingredient of Dendrobium.</title>
        <authorList>
            <person name="Xu Q."/>
            <person name="Niu S.-C."/>
            <person name="Li K.-L."/>
            <person name="Zheng P.-J."/>
            <person name="Zhang X.-J."/>
            <person name="Jia Y."/>
            <person name="Liu Y."/>
            <person name="Niu Y.-X."/>
            <person name="Yu L.-H."/>
            <person name="Chen D.-F."/>
            <person name="Zhang G.-Q."/>
        </authorList>
    </citation>
    <scope>NUCLEOTIDE SEQUENCE</scope>
    <source>
        <tissue evidence="1">Leaf</tissue>
    </source>
</reference>
<dbReference type="AlphaFoldDB" id="A0A8T3B3R8"/>
<proteinExistence type="predicted"/>
<protein>
    <submittedName>
        <fullName evidence="1">Uncharacterized protein</fullName>
    </submittedName>
</protein>